<organism evidence="2 3">
    <name type="scientific">Shewanella pneumatophori</name>
    <dbReference type="NCBI Taxonomy" id="314092"/>
    <lineage>
        <taxon>Bacteria</taxon>
        <taxon>Pseudomonadati</taxon>
        <taxon>Pseudomonadota</taxon>
        <taxon>Gammaproteobacteria</taxon>
        <taxon>Alteromonadales</taxon>
        <taxon>Shewanellaceae</taxon>
        <taxon>Shewanella</taxon>
    </lineage>
</organism>
<evidence type="ECO:0000259" key="1">
    <source>
        <dbReference type="Pfam" id="PF07238"/>
    </source>
</evidence>
<dbReference type="InterPro" id="IPR009875">
    <property type="entry name" value="PilZ_domain"/>
</dbReference>
<dbReference type="AlphaFoldDB" id="A0A9X1ZCS6"/>
<comment type="caution">
    <text evidence="2">The sequence shown here is derived from an EMBL/GenBank/DDBJ whole genome shotgun (WGS) entry which is preliminary data.</text>
</comment>
<accession>A0A9X1ZCS6</accession>
<keyword evidence="3" id="KW-1185">Reference proteome</keyword>
<proteinExistence type="predicted"/>
<name>A0A9X1ZCS6_9GAMM</name>
<sequence length="98" mass="10812">MENYREDRRKSARIDMGSEKVIIRIQSEVDVITKPATALCIDLSRKGALLQCTQSMPLGTLIAVTFNPGTDSENIVKGQVCRSKQLADSSFQVALQLI</sequence>
<dbReference type="GO" id="GO:0035438">
    <property type="term" value="F:cyclic-di-GMP binding"/>
    <property type="evidence" value="ECO:0007669"/>
    <property type="project" value="InterPro"/>
</dbReference>
<dbReference type="RefSeq" id="WP_248950935.1">
    <property type="nucleotide sequence ID" value="NZ_JAKILB010000009.1"/>
</dbReference>
<protein>
    <submittedName>
        <fullName evidence="2">PilZ domain-containing protein</fullName>
    </submittedName>
</protein>
<dbReference type="EMBL" id="JAKILB010000009">
    <property type="protein sequence ID" value="MCL1139854.1"/>
    <property type="molecule type" value="Genomic_DNA"/>
</dbReference>
<feature type="domain" description="PilZ" evidence="1">
    <location>
        <begin position="7"/>
        <end position="96"/>
    </location>
</feature>
<evidence type="ECO:0000313" key="3">
    <source>
        <dbReference type="Proteomes" id="UP001139293"/>
    </source>
</evidence>
<dbReference type="SUPFAM" id="SSF141371">
    <property type="entry name" value="PilZ domain-like"/>
    <property type="match status" value="1"/>
</dbReference>
<dbReference type="Pfam" id="PF07238">
    <property type="entry name" value="PilZ"/>
    <property type="match status" value="1"/>
</dbReference>
<evidence type="ECO:0000313" key="2">
    <source>
        <dbReference type="EMBL" id="MCL1139854.1"/>
    </source>
</evidence>
<dbReference type="Proteomes" id="UP001139293">
    <property type="component" value="Unassembled WGS sequence"/>
</dbReference>
<gene>
    <name evidence="2" type="ORF">L2740_15000</name>
</gene>
<dbReference type="Gene3D" id="2.40.10.220">
    <property type="entry name" value="predicted glycosyltransferase like domains"/>
    <property type="match status" value="1"/>
</dbReference>
<reference evidence="2" key="1">
    <citation type="submission" date="2022-01" db="EMBL/GenBank/DDBJ databases">
        <title>Whole genome-based taxonomy of the Shewanellaceae.</title>
        <authorList>
            <person name="Martin-Rodriguez A.J."/>
        </authorList>
    </citation>
    <scope>NUCLEOTIDE SEQUENCE</scope>
    <source>
        <strain evidence="2">KCTC 23973</strain>
    </source>
</reference>